<evidence type="ECO:0000313" key="1">
    <source>
        <dbReference type="EMBL" id="MFC3477026.1"/>
    </source>
</evidence>
<evidence type="ECO:0008006" key="3">
    <source>
        <dbReference type="Google" id="ProtNLM"/>
    </source>
</evidence>
<evidence type="ECO:0000313" key="2">
    <source>
        <dbReference type="Proteomes" id="UP001595660"/>
    </source>
</evidence>
<dbReference type="GeneID" id="69117053"/>
<dbReference type="RefSeq" id="WP_232571840.1">
    <property type="nucleotide sequence ID" value="NZ_CP089466.1"/>
</dbReference>
<sequence>MNVEFAPLADPPGIRIRDPIENAQFELYTDAVVDPKPADPDQFVFPVDAAVTVDVAELEVPQLADVILRTDDGSLVGESTNQQRVEYPPKWYSLNIDIGAMKLQAVVDGAVSIRRSETSTHVEFPSATAVSLGARSLHESPAGTITVGDGIEDAMRAVSYAGSALKTTSCERSFPTLRGHPPLVERGDAFRVPDGITKPETDVTIEIPRDYGDLYRVSSLAYYLGADVVPGDGRTLVAGDFRYDLDTDRGFESEVNTLLKHVFFLDCVTRTEGLYPVTLAERDAVADDLTFDPAALYDASLADQLRAYLDVPYEVTEPHWPRWKLTADFAPEPEHVESVPFVANELGAVRIPSPDEEPTVHAEPDELAAFYRSAESLARSATDADAVGDEVVKPRETAAIEHAWIGAGFPLGASKTDIESYRRRLDRPTREREHIGIDVVCNEPEMSQEDIVAEFYGTRDLFEFDIDVHYELSGEELAEVLQSDTDFLHYIGHVDDDGFQCSDGMFDARTLSEVNVDAFLLNACRSYEQGEALVERGSLGGIVTLANVSNDPAVRIGRALSRLLNSGFTLQAGLSVARNVTLFGNQYITIGDGTLQLVQHATGTPISTELERVDGEYELSIHGYPTSRSSIGSLLTPNVAENTVRYLNSGLADTFRLSTTELREFFNRGVVPVMMDGELVWSDELLEGLLD</sequence>
<dbReference type="EMBL" id="JBHRWN010000002">
    <property type="protein sequence ID" value="MFC3477026.1"/>
    <property type="molecule type" value="Genomic_DNA"/>
</dbReference>
<comment type="caution">
    <text evidence="1">The sequence shown here is derived from an EMBL/GenBank/DDBJ whole genome shotgun (WGS) entry which is preliminary data.</text>
</comment>
<reference evidence="1 2" key="1">
    <citation type="journal article" date="2019" name="Int. J. Syst. Evol. Microbiol.">
        <title>The Global Catalogue of Microorganisms (GCM) 10K type strain sequencing project: providing services to taxonomists for standard genome sequencing and annotation.</title>
        <authorList>
            <consortium name="The Broad Institute Genomics Platform"/>
            <consortium name="The Broad Institute Genome Sequencing Center for Infectious Disease"/>
            <person name="Wu L."/>
            <person name="Ma J."/>
        </authorList>
    </citation>
    <scope>NUCLEOTIDE SEQUENCE [LARGE SCALE GENOMIC DNA]</scope>
    <source>
        <strain evidence="1 2">CGMCC 1.12562</strain>
    </source>
</reference>
<name>A0ABD5NCU2_9EURY</name>
<dbReference type="Proteomes" id="UP001595660">
    <property type="component" value="Unassembled WGS sequence"/>
</dbReference>
<accession>A0ABD5NCU2</accession>
<organism evidence="1 2">
    <name type="scientific">Halobacterium litoreum</name>
    <dbReference type="NCBI Taxonomy" id="2039234"/>
    <lineage>
        <taxon>Archaea</taxon>
        <taxon>Methanobacteriati</taxon>
        <taxon>Methanobacteriota</taxon>
        <taxon>Stenosarchaea group</taxon>
        <taxon>Halobacteria</taxon>
        <taxon>Halobacteriales</taxon>
        <taxon>Halobacteriaceae</taxon>
        <taxon>Halobacterium</taxon>
    </lineage>
</organism>
<gene>
    <name evidence="1" type="ORF">ACFOKC_04735</name>
</gene>
<keyword evidence="2" id="KW-1185">Reference proteome</keyword>
<protein>
    <recommendedName>
        <fullName evidence="3">CHAT domain-containing protein</fullName>
    </recommendedName>
</protein>
<proteinExistence type="predicted"/>
<dbReference type="AlphaFoldDB" id="A0ABD5NCU2"/>